<gene>
    <name evidence="1" type="ORF">DCC35_17495</name>
</gene>
<dbReference type="KEGG" id="fpf:DCC35_17495"/>
<keyword evidence="2" id="KW-1185">Reference proteome</keyword>
<accession>A0A4D7JKE0</accession>
<dbReference type="RefSeq" id="WP_217495875.1">
    <property type="nucleotide sequence ID" value="NZ_CP028923.1"/>
</dbReference>
<dbReference type="InterPro" id="IPR029062">
    <property type="entry name" value="Class_I_gatase-like"/>
</dbReference>
<organism evidence="1 2">
    <name type="scientific">Mangrovivirga cuniculi</name>
    <dbReference type="NCBI Taxonomy" id="2715131"/>
    <lineage>
        <taxon>Bacteria</taxon>
        <taxon>Pseudomonadati</taxon>
        <taxon>Bacteroidota</taxon>
        <taxon>Cytophagia</taxon>
        <taxon>Cytophagales</taxon>
        <taxon>Mangrovivirgaceae</taxon>
        <taxon>Mangrovivirga</taxon>
    </lineage>
</organism>
<proteinExistence type="predicted"/>
<protein>
    <recommendedName>
        <fullName evidence="3">Cyanophycinase</fullName>
    </recommendedName>
</protein>
<dbReference type="Proteomes" id="UP000298616">
    <property type="component" value="Chromosome"/>
</dbReference>
<dbReference type="PANTHER" id="PTHR36175">
    <property type="entry name" value="CYANOPHYCINASE"/>
    <property type="match status" value="1"/>
</dbReference>
<reference evidence="1 2" key="1">
    <citation type="submission" date="2018-04" db="EMBL/GenBank/DDBJ databases">
        <title>Complete genome uncultured novel isolate.</title>
        <authorList>
            <person name="Merlino G."/>
        </authorList>
    </citation>
    <scope>NUCLEOTIDE SEQUENCE [LARGE SCALE GENOMIC DNA]</scope>
    <source>
        <strain evidence="2">R1DC9</strain>
    </source>
</reference>
<evidence type="ECO:0008006" key="3">
    <source>
        <dbReference type="Google" id="ProtNLM"/>
    </source>
</evidence>
<evidence type="ECO:0000313" key="2">
    <source>
        <dbReference type="Proteomes" id="UP000298616"/>
    </source>
</evidence>
<dbReference type="Gene3D" id="3.40.50.880">
    <property type="match status" value="1"/>
</dbReference>
<sequence length="520" mass="57544">MAILGGVDYTAEGSGIYPDQTLENINLSDITLKSDFLPFKPGYIFDTHFSERGRFTRLIHFIARYYSDHQQLIKGIGVDDQTALAIDENNIATSYGTGGAHFYYFENSDPQIINDQLVGGGVKTFSIIDGQSVNLDDLTTRPQYEEALTVSESNLDKTIFAQQQTEYSQMGPLFTDFFTGADSVILISNPGDSEAGVLVNDLRNSFESEITWIELSETSNSALQVELRNKIRQAGHFIIFNVSPEELDDFASGQTGQLLQRAINNAGITIAAVGSTANAIGQKYCINCEDDPLASFSGSLQFSDGFNFISSTIVIADTYAFSTDFYENKTSAGHWAAMKYGLSNSIFLQDETYLKVYGSDQEASLTVHGSVPGIVFHNMATEYSNVIFGNDANGLTRQIVGFNEGSYSFADENYIVQVGEFINREPEDLGWENNENPVTGINDVITGVKLFQDGNSLWFDSGNYDHLNISVYSISGQELIKTNASRRDRVILQEKSHTIVLVLLTDIENNVILRSKFLFK</sequence>
<name>A0A4D7JKE0_9BACT</name>
<dbReference type="PANTHER" id="PTHR36175:SF1">
    <property type="entry name" value="CYANOPHYCINASE"/>
    <property type="match status" value="1"/>
</dbReference>
<evidence type="ECO:0000313" key="1">
    <source>
        <dbReference type="EMBL" id="QCK16399.1"/>
    </source>
</evidence>
<dbReference type="EMBL" id="CP028923">
    <property type="protein sequence ID" value="QCK16399.1"/>
    <property type="molecule type" value="Genomic_DNA"/>
</dbReference>
<dbReference type="AlphaFoldDB" id="A0A4D7JKE0"/>